<proteinExistence type="predicted"/>
<reference evidence="3" key="1">
    <citation type="journal article" date="2012" name="Science">
        <title>The Paleozoic origin of enzymatic lignin decomposition reconstructed from 31 fungal genomes.</title>
        <authorList>
            <person name="Floudas D."/>
            <person name="Binder M."/>
            <person name="Riley R."/>
            <person name="Barry K."/>
            <person name="Blanchette R.A."/>
            <person name="Henrissat B."/>
            <person name="Martinez A.T."/>
            <person name="Otillar R."/>
            <person name="Spatafora J.W."/>
            <person name="Yadav J.S."/>
            <person name="Aerts A."/>
            <person name="Benoit I."/>
            <person name="Boyd A."/>
            <person name="Carlson A."/>
            <person name="Copeland A."/>
            <person name="Coutinho P.M."/>
            <person name="de Vries R.P."/>
            <person name="Ferreira P."/>
            <person name="Findley K."/>
            <person name="Foster B."/>
            <person name="Gaskell J."/>
            <person name="Glotzer D."/>
            <person name="Gorecki P."/>
            <person name="Heitman J."/>
            <person name="Hesse C."/>
            <person name="Hori C."/>
            <person name="Igarashi K."/>
            <person name="Jurgens J.A."/>
            <person name="Kallen N."/>
            <person name="Kersten P."/>
            <person name="Kohler A."/>
            <person name="Kuees U."/>
            <person name="Kumar T.K.A."/>
            <person name="Kuo A."/>
            <person name="LaButti K."/>
            <person name="Larrondo L.F."/>
            <person name="Lindquist E."/>
            <person name="Ling A."/>
            <person name="Lombard V."/>
            <person name="Lucas S."/>
            <person name="Lundell T."/>
            <person name="Martin R."/>
            <person name="McLaughlin D.J."/>
            <person name="Morgenstern I."/>
            <person name="Morin E."/>
            <person name="Murat C."/>
            <person name="Nagy L.G."/>
            <person name="Nolan M."/>
            <person name="Ohm R.A."/>
            <person name="Patyshakuliyeva A."/>
            <person name="Rokas A."/>
            <person name="Ruiz-Duenas F.J."/>
            <person name="Sabat G."/>
            <person name="Salamov A."/>
            <person name="Samejima M."/>
            <person name="Schmutz J."/>
            <person name="Slot J.C."/>
            <person name="St John F."/>
            <person name="Stenlid J."/>
            <person name="Sun H."/>
            <person name="Sun S."/>
            <person name="Syed K."/>
            <person name="Tsang A."/>
            <person name="Wiebenga A."/>
            <person name="Young D."/>
            <person name="Pisabarro A."/>
            <person name="Eastwood D.C."/>
            <person name="Martin F."/>
            <person name="Cullen D."/>
            <person name="Grigoriev I.V."/>
            <person name="Hibbett D.S."/>
        </authorList>
    </citation>
    <scope>NUCLEOTIDE SEQUENCE [LARGE SCALE GENOMIC DNA]</scope>
    <source>
        <strain evidence="3">FP-101664</strain>
    </source>
</reference>
<feature type="compositionally biased region" description="Low complexity" evidence="1">
    <location>
        <begin position="351"/>
        <end position="373"/>
    </location>
</feature>
<evidence type="ECO:0000313" key="3">
    <source>
        <dbReference type="Proteomes" id="UP000054317"/>
    </source>
</evidence>
<name>R7S6B6_TRAVS</name>
<dbReference type="KEGG" id="tvs:TRAVEDRAFT_54576"/>
<dbReference type="Proteomes" id="UP000054317">
    <property type="component" value="Unassembled WGS sequence"/>
</dbReference>
<feature type="compositionally biased region" description="Low complexity" evidence="1">
    <location>
        <begin position="90"/>
        <end position="102"/>
    </location>
</feature>
<dbReference type="RefSeq" id="XP_008045687.1">
    <property type="nucleotide sequence ID" value="XM_008047496.1"/>
</dbReference>
<keyword evidence="3" id="KW-1185">Reference proteome</keyword>
<protein>
    <submittedName>
        <fullName evidence="2">Uncharacterized protein</fullName>
    </submittedName>
</protein>
<feature type="compositionally biased region" description="Basic residues" evidence="1">
    <location>
        <begin position="389"/>
        <end position="399"/>
    </location>
</feature>
<accession>R7S6B6</accession>
<gene>
    <name evidence="2" type="ORF">TRAVEDRAFT_54576</name>
</gene>
<organism evidence="2 3">
    <name type="scientific">Trametes versicolor (strain FP-101664)</name>
    <name type="common">White-rot fungus</name>
    <name type="synonym">Coriolus versicolor</name>
    <dbReference type="NCBI Taxonomy" id="717944"/>
    <lineage>
        <taxon>Eukaryota</taxon>
        <taxon>Fungi</taxon>
        <taxon>Dikarya</taxon>
        <taxon>Basidiomycota</taxon>
        <taxon>Agaricomycotina</taxon>
        <taxon>Agaricomycetes</taxon>
        <taxon>Polyporales</taxon>
        <taxon>Polyporaceae</taxon>
        <taxon>Trametes</taxon>
    </lineage>
</organism>
<feature type="compositionally biased region" description="Low complexity" evidence="1">
    <location>
        <begin position="302"/>
        <end position="312"/>
    </location>
</feature>
<sequence length="408" mass="42297">MASKALDSYFAAPERGPRAEGDEFAEYVVRVVSPFLPEPKPAWYTPTLSAAATRVIAALRNTAPPTTPTYQERLLALKNKFPESPDESVAGEPAADLPAAEEPAPPVPSARTRSKAKGRRKAEAPTEAEASGPRKSARTATTSGPGSAAAPTEGAPTDEPASGGEKPPAKTKAGGKKTKGKKPAPRDAIVIEGDWTGAPRCLYCSTRSEPCVLRPGVQTCDRCARDSKGCYAPDTTPEDLAAKRAQRFVQYHDAKGYARCLLEPRDDGALVATYRGKIPSPAAAPTAPAGGQVAVPAAASVAGPSGTAGNADADTDAEPDTVAGPSGKTDEADADADAEPGSPTEAWRGQSPSRLPGRISSLPSSPPSSCSPRAVRGGAREPAPPIPTRPRRLRRRRPRVGGLRAGLR</sequence>
<dbReference type="OMA" id="VIEGDWT"/>
<feature type="region of interest" description="Disordered" evidence="1">
    <location>
        <begin position="302"/>
        <end position="408"/>
    </location>
</feature>
<evidence type="ECO:0000256" key="1">
    <source>
        <dbReference type="SAM" id="MobiDB-lite"/>
    </source>
</evidence>
<evidence type="ECO:0000313" key="2">
    <source>
        <dbReference type="EMBL" id="EIW51438.1"/>
    </source>
</evidence>
<feature type="compositionally biased region" description="Basic residues" evidence="1">
    <location>
        <begin position="173"/>
        <end position="183"/>
    </location>
</feature>
<dbReference type="GeneID" id="19417449"/>
<feature type="compositionally biased region" description="Low complexity" evidence="1">
    <location>
        <begin position="139"/>
        <end position="152"/>
    </location>
</feature>
<feature type="region of interest" description="Disordered" evidence="1">
    <location>
        <begin position="75"/>
        <end position="191"/>
    </location>
</feature>
<dbReference type="EMBL" id="JH711804">
    <property type="protein sequence ID" value="EIW51438.1"/>
    <property type="molecule type" value="Genomic_DNA"/>
</dbReference>
<dbReference type="AlphaFoldDB" id="R7S6B6"/>